<feature type="region of interest" description="Disordered" evidence="1">
    <location>
        <begin position="278"/>
        <end position="306"/>
    </location>
</feature>
<comment type="caution">
    <text evidence="3">The sequence shown here is derived from an EMBL/GenBank/DDBJ whole genome shotgun (WGS) entry which is preliminary data.</text>
</comment>
<dbReference type="SUPFAM" id="SSF52200">
    <property type="entry name" value="Toll/Interleukin receptor TIR domain"/>
    <property type="match status" value="1"/>
</dbReference>
<evidence type="ECO:0000256" key="1">
    <source>
        <dbReference type="SAM" id="MobiDB-lite"/>
    </source>
</evidence>
<proteinExistence type="predicted"/>
<dbReference type="RefSeq" id="WP_159040885.1">
    <property type="nucleotide sequence ID" value="NZ_JABXWF010000008.1"/>
</dbReference>
<name>A0ABU4MNW9_9ACTN</name>
<dbReference type="Gene3D" id="3.40.50.10140">
    <property type="entry name" value="Toll/interleukin-1 receptor homology (TIR) domain"/>
    <property type="match status" value="1"/>
</dbReference>
<dbReference type="InterPro" id="IPR026367">
    <property type="entry name" value="FxsC_C"/>
</dbReference>
<dbReference type="InterPro" id="IPR047603">
    <property type="entry name" value="FxsC_N"/>
</dbReference>
<organism evidence="3 4">
    <name type="scientific">Streptomyces caniscabiei</name>
    <dbReference type="NCBI Taxonomy" id="2746961"/>
    <lineage>
        <taxon>Bacteria</taxon>
        <taxon>Bacillati</taxon>
        <taxon>Actinomycetota</taxon>
        <taxon>Actinomycetes</taxon>
        <taxon>Kitasatosporales</taxon>
        <taxon>Streptomycetaceae</taxon>
        <taxon>Streptomyces</taxon>
    </lineage>
</organism>
<feature type="compositionally biased region" description="Polar residues" evidence="1">
    <location>
        <begin position="195"/>
        <end position="208"/>
    </location>
</feature>
<protein>
    <submittedName>
        <fullName evidence="3">TIR-like protein FxsC</fullName>
    </submittedName>
</protein>
<feature type="region of interest" description="Disordered" evidence="1">
    <location>
        <begin position="193"/>
        <end position="252"/>
    </location>
</feature>
<evidence type="ECO:0000313" key="3">
    <source>
        <dbReference type="EMBL" id="MDX3039113.1"/>
    </source>
</evidence>
<dbReference type="Pfam" id="PF13676">
    <property type="entry name" value="TIR_2"/>
    <property type="match status" value="1"/>
</dbReference>
<evidence type="ECO:0000313" key="4">
    <source>
        <dbReference type="Proteomes" id="UP001282474"/>
    </source>
</evidence>
<dbReference type="EMBL" id="JARAWJ010000013">
    <property type="protein sequence ID" value="MDX3039113.1"/>
    <property type="molecule type" value="Genomic_DNA"/>
</dbReference>
<feature type="region of interest" description="Disordered" evidence="1">
    <location>
        <begin position="408"/>
        <end position="445"/>
    </location>
</feature>
<evidence type="ECO:0000259" key="2">
    <source>
        <dbReference type="Pfam" id="PF13676"/>
    </source>
</evidence>
<dbReference type="InterPro" id="IPR035897">
    <property type="entry name" value="Toll_tir_struct_dom_sf"/>
</dbReference>
<keyword evidence="4" id="KW-1185">Reference proteome</keyword>
<feature type="domain" description="TIR" evidence="2">
    <location>
        <begin position="17"/>
        <end position="114"/>
    </location>
</feature>
<reference evidence="3 4" key="1">
    <citation type="journal article" date="2023" name="Microb. Genom.">
        <title>Mesoterricola silvestris gen. nov., sp. nov., Mesoterricola sediminis sp. nov., Geothrix oryzae sp. nov., Geothrix edaphica sp. nov., Geothrix rubra sp. nov., and Geothrix limicola sp. nov., six novel members of Acidobacteriota isolated from soils.</title>
        <authorList>
            <person name="Weisberg A.J."/>
            <person name="Pearce E."/>
            <person name="Kramer C.G."/>
            <person name="Chang J.H."/>
            <person name="Clarke C.R."/>
        </authorList>
    </citation>
    <scope>NUCLEOTIDE SEQUENCE [LARGE SCALE GENOMIC DNA]</scope>
    <source>
        <strain evidence="3 4">NE20-4-1</strain>
    </source>
</reference>
<dbReference type="Proteomes" id="UP001282474">
    <property type="component" value="Unassembled WGS sequence"/>
</dbReference>
<sequence>MNRHVRGRGAPDNRPYFFLSYAHTPSGPDSGDPDHWVYKLYKDLCADILAITDLPAGTPAGFMDREMRSGEGWPVRLSDNLAHCRVFVPLYSPRYFSSEACGREWFAFSDRIRQARDAGAGDIPAIVPALWSRVGMDRLPESVRHLQVERNAFGERYLDHGIYGLIKLQRLRDEYDETVFTLAQRIVQVAEETPLPSSTPRPFESTPSAFAPPGDGPRRIHLTVAAPARHRVPETRKNGRYGESSLQWNPYGDETPRSIATLAEELIRSLDYRITVSDFDNEDPTTDELTAGGPDEHPGAEEPEPGHPAILLVDCWAVLDEDRRRRLKAFDANARPWVGAIVPWNHSDEECHGAEGRQVKAKLERTLPLILERGRRTDCRIAANGVPSLQVFADVLPALAAHTTRQYLRHAQAHPPEGPQLPQPRLMGPTYPQQPAAGSDHGGEA</sequence>
<dbReference type="NCBIfam" id="NF040588">
    <property type="entry name" value="FxsC_Nterm"/>
    <property type="match status" value="1"/>
</dbReference>
<dbReference type="InterPro" id="IPR000157">
    <property type="entry name" value="TIR_dom"/>
</dbReference>
<dbReference type="NCBIfam" id="TIGR04276">
    <property type="entry name" value="FxsC_Cterm"/>
    <property type="match status" value="1"/>
</dbReference>
<gene>
    <name evidence="3" type="ORF">PV383_18310</name>
</gene>
<accession>A0ABU4MNW9</accession>